<evidence type="ECO:0000313" key="2">
    <source>
        <dbReference type="EMBL" id="EMR04152.1"/>
    </source>
</evidence>
<gene>
    <name evidence="2" type="ORF">ADICEAN_00676</name>
</gene>
<dbReference type="AlphaFoldDB" id="M7NA65"/>
<keyword evidence="1" id="KW-0472">Membrane</keyword>
<accession>M7NA65</accession>
<feature type="transmembrane region" description="Helical" evidence="1">
    <location>
        <begin position="68"/>
        <end position="90"/>
    </location>
</feature>
<organism evidence="2 3">
    <name type="scientific">Cesiribacter andamanensis AMV16</name>
    <dbReference type="NCBI Taxonomy" id="1279009"/>
    <lineage>
        <taxon>Bacteria</taxon>
        <taxon>Pseudomonadati</taxon>
        <taxon>Bacteroidota</taxon>
        <taxon>Cytophagia</taxon>
        <taxon>Cytophagales</taxon>
        <taxon>Cesiribacteraceae</taxon>
        <taxon>Cesiribacter</taxon>
    </lineage>
</organism>
<dbReference type="EMBL" id="AODQ01000010">
    <property type="protein sequence ID" value="EMR04152.1"/>
    <property type="molecule type" value="Genomic_DNA"/>
</dbReference>
<feature type="transmembrane region" description="Helical" evidence="1">
    <location>
        <begin position="9"/>
        <end position="27"/>
    </location>
</feature>
<name>M7NA65_9BACT</name>
<feature type="transmembrane region" description="Helical" evidence="1">
    <location>
        <begin position="128"/>
        <end position="149"/>
    </location>
</feature>
<keyword evidence="1" id="KW-1133">Transmembrane helix</keyword>
<sequence length="152" mass="17746">MGRLRYFDIIYFIIACFAGYQLIQNLFGNSEPIFSYPITTGWYVLIFLFWSFWLLGSLGMVMKKKYSFLLLLSVSILSLIALVFSFRYIIYDDFKAQLIFYLELALAMLVLVDINLKRTKRMLGISAYGKYYLAGGTLFVFQALLFLLIDKH</sequence>
<comment type="caution">
    <text evidence="2">The sequence shown here is derived from an EMBL/GenBank/DDBJ whole genome shotgun (WGS) entry which is preliminary data.</text>
</comment>
<evidence type="ECO:0000313" key="3">
    <source>
        <dbReference type="Proteomes" id="UP000011910"/>
    </source>
</evidence>
<feature type="transmembrane region" description="Helical" evidence="1">
    <location>
        <begin position="96"/>
        <end position="116"/>
    </location>
</feature>
<proteinExistence type="predicted"/>
<reference evidence="2 3" key="1">
    <citation type="journal article" date="2013" name="Genome Announc.">
        <title>Draft Genome Sequence of Cesiribacter andamanensis Strain AMV16T, Isolated from a Soil Sample from a Mud Volcano in the Andaman Islands, India.</title>
        <authorList>
            <person name="Shivaji S."/>
            <person name="Ara S."/>
            <person name="Begum Z."/>
            <person name="Srinivas T.N."/>
            <person name="Singh A."/>
            <person name="Kumar Pinnaka A."/>
        </authorList>
    </citation>
    <scope>NUCLEOTIDE SEQUENCE [LARGE SCALE GENOMIC DNA]</scope>
    <source>
        <strain evidence="2 3">AMV16</strain>
    </source>
</reference>
<evidence type="ECO:0000256" key="1">
    <source>
        <dbReference type="SAM" id="Phobius"/>
    </source>
</evidence>
<dbReference type="Proteomes" id="UP000011910">
    <property type="component" value="Unassembled WGS sequence"/>
</dbReference>
<keyword evidence="3" id="KW-1185">Reference proteome</keyword>
<protein>
    <submittedName>
        <fullName evidence="2">Uncharacterized protein</fullName>
    </submittedName>
</protein>
<feature type="transmembrane region" description="Helical" evidence="1">
    <location>
        <begin position="33"/>
        <end position="56"/>
    </location>
</feature>
<keyword evidence="1" id="KW-0812">Transmembrane</keyword>